<feature type="transmembrane region" description="Helical" evidence="1">
    <location>
        <begin position="62"/>
        <end position="93"/>
    </location>
</feature>
<dbReference type="Proteomes" id="UP000325411">
    <property type="component" value="Unassembled WGS sequence"/>
</dbReference>
<keyword evidence="1" id="KW-0812">Transmembrane</keyword>
<keyword evidence="1" id="KW-1133">Transmembrane helix</keyword>
<evidence type="ECO:0000313" key="4">
    <source>
        <dbReference type="Proteomes" id="UP000194422"/>
    </source>
</evidence>
<name>A0A5M9H245_9BACI</name>
<organism evidence="2 5">
    <name type="scientific">Bacillus paranthracis</name>
    <dbReference type="NCBI Taxonomy" id="2026186"/>
    <lineage>
        <taxon>Bacteria</taxon>
        <taxon>Bacillati</taxon>
        <taxon>Bacillota</taxon>
        <taxon>Bacilli</taxon>
        <taxon>Bacillales</taxon>
        <taxon>Bacillaceae</taxon>
        <taxon>Bacillus</taxon>
        <taxon>Bacillus cereus group</taxon>
    </lineage>
</organism>
<dbReference type="AlphaFoldDB" id="A0A5M9H245"/>
<proteinExistence type="predicted"/>
<protein>
    <submittedName>
        <fullName evidence="2">Uncharacterized protein</fullName>
    </submittedName>
</protein>
<evidence type="ECO:0000313" key="2">
    <source>
        <dbReference type="EMBL" id="KAA8481006.1"/>
    </source>
</evidence>
<reference evidence="3 4" key="1">
    <citation type="submission" date="2017-04" db="EMBL/GenBank/DDBJ databases">
        <authorList>
            <person name="Criscuolo A."/>
        </authorList>
    </citation>
    <scope>NUCLEOTIDE SEQUENCE [LARGE SCALE GENOMIC DNA]</scope>
    <source>
        <strain evidence="3">16-00174</strain>
    </source>
</reference>
<reference evidence="2 5" key="2">
    <citation type="submission" date="2019-09" db="EMBL/GenBank/DDBJ databases">
        <authorList>
            <person name="Geng P."/>
            <person name="Wan X."/>
            <person name="Zhou G."/>
            <person name="Yuan Z."/>
            <person name="Hu X."/>
        </authorList>
    </citation>
    <scope>NUCLEOTIDE SEQUENCE [LARGE SCALE GENOMIC DNA]</scope>
    <source>
        <strain evidence="2 5">EFR-4</strain>
    </source>
</reference>
<dbReference type="EMBL" id="FWYW01000092">
    <property type="protein sequence ID" value="SME36741.1"/>
    <property type="molecule type" value="Genomic_DNA"/>
</dbReference>
<dbReference type="EMBL" id="VXCE01000001">
    <property type="protein sequence ID" value="KAA8481006.1"/>
    <property type="molecule type" value="Genomic_DNA"/>
</dbReference>
<evidence type="ECO:0000313" key="3">
    <source>
        <dbReference type="EMBL" id="SME36741.1"/>
    </source>
</evidence>
<evidence type="ECO:0000313" key="5">
    <source>
        <dbReference type="Proteomes" id="UP000325411"/>
    </source>
</evidence>
<sequence length="111" mass="12398">MSINIISIVSIIIWIVLITELIKPSKEQNGRKIVMLLTAGSASTLILTVSFIQNLIFLNCSILVLLLSLLANTFIVLIVFCLIPTMLFCYYPISKALLLLQRITIYNVSVL</sequence>
<evidence type="ECO:0000256" key="1">
    <source>
        <dbReference type="SAM" id="Phobius"/>
    </source>
</evidence>
<comment type="caution">
    <text evidence="2">The sequence shown here is derived from an EMBL/GenBank/DDBJ whole genome shotgun (WGS) entry which is preliminary data.</text>
</comment>
<keyword evidence="1" id="KW-0472">Membrane</keyword>
<dbReference type="Proteomes" id="UP000194422">
    <property type="component" value="Unassembled WGS sequence"/>
</dbReference>
<feature type="transmembrane region" description="Helical" evidence="1">
    <location>
        <begin position="34"/>
        <end position="56"/>
    </location>
</feature>
<feature type="transmembrane region" description="Helical" evidence="1">
    <location>
        <begin position="6"/>
        <end position="22"/>
    </location>
</feature>
<gene>
    <name evidence="3" type="ORF">BACERE00174_04987</name>
    <name evidence="2" type="ORF">FYW06_04135</name>
</gene>
<accession>A0A5M9H245</accession>